<dbReference type="GO" id="GO:0008408">
    <property type="term" value="F:3'-5' exonuclease activity"/>
    <property type="evidence" value="ECO:0007669"/>
    <property type="project" value="TreeGrafter"/>
</dbReference>
<dbReference type="PANTHER" id="PTHR10267:SF0">
    <property type="entry name" value="DNA POLYMERASE SUBUNIT GAMMA-1"/>
    <property type="match status" value="1"/>
</dbReference>
<dbReference type="GO" id="GO:0006264">
    <property type="term" value="P:mitochondrial DNA replication"/>
    <property type="evidence" value="ECO:0007669"/>
    <property type="project" value="TreeGrafter"/>
</dbReference>
<name>A0A9D4T3Q3_RHISA</name>
<dbReference type="Proteomes" id="UP000821837">
    <property type="component" value="Chromosome 11"/>
</dbReference>
<reference evidence="1" key="1">
    <citation type="journal article" date="2020" name="Cell">
        <title>Large-Scale Comparative Analyses of Tick Genomes Elucidate Their Genetic Diversity and Vector Capacities.</title>
        <authorList>
            <consortium name="Tick Genome and Microbiome Consortium (TIGMIC)"/>
            <person name="Jia N."/>
            <person name="Wang J."/>
            <person name="Shi W."/>
            <person name="Du L."/>
            <person name="Sun Y."/>
            <person name="Zhan W."/>
            <person name="Jiang J.F."/>
            <person name="Wang Q."/>
            <person name="Zhang B."/>
            <person name="Ji P."/>
            <person name="Bell-Sakyi L."/>
            <person name="Cui X.M."/>
            <person name="Yuan T.T."/>
            <person name="Jiang B.G."/>
            <person name="Yang W.F."/>
            <person name="Lam T.T."/>
            <person name="Chang Q.C."/>
            <person name="Ding S.J."/>
            <person name="Wang X.J."/>
            <person name="Zhu J.G."/>
            <person name="Ruan X.D."/>
            <person name="Zhao L."/>
            <person name="Wei J.T."/>
            <person name="Ye R.Z."/>
            <person name="Que T.C."/>
            <person name="Du C.H."/>
            <person name="Zhou Y.H."/>
            <person name="Cheng J.X."/>
            <person name="Dai P.F."/>
            <person name="Guo W.B."/>
            <person name="Han X.H."/>
            <person name="Huang E.J."/>
            <person name="Li L.F."/>
            <person name="Wei W."/>
            <person name="Gao Y.C."/>
            <person name="Liu J.Z."/>
            <person name="Shao H.Z."/>
            <person name="Wang X."/>
            <person name="Wang C.C."/>
            <person name="Yang T.C."/>
            <person name="Huo Q.B."/>
            <person name="Li W."/>
            <person name="Chen H.Y."/>
            <person name="Chen S.E."/>
            <person name="Zhou L.G."/>
            <person name="Ni X.B."/>
            <person name="Tian J.H."/>
            <person name="Sheng Y."/>
            <person name="Liu T."/>
            <person name="Pan Y.S."/>
            <person name="Xia L.Y."/>
            <person name="Li J."/>
            <person name="Zhao F."/>
            <person name="Cao W.C."/>
        </authorList>
    </citation>
    <scope>NUCLEOTIDE SEQUENCE</scope>
    <source>
        <strain evidence="1">Rsan-2018</strain>
    </source>
</reference>
<gene>
    <name evidence="1" type="ORF">HPB52_012070</name>
</gene>
<dbReference type="InterPro" id="IPR002297">
    <property type="entry name" value="DNA-dir_DNA_pol_A_mt"/>
</dbReference>
<protein>
    <recommendedName>
        <fullName evidence="3">DNA-directed DNA polymerase</fullName>
    </recommendedName>
</protein>
<organism evidence="1 2">
    <name type="scientific">Rhipicephalus sanguineus</name>
    <name type="common">Brown dog tick</name>
    <name type="synonym">Ixodes sanguineus</name>
    <dbReference type="NCBI Taxonomy" id="34632"/>
    <lineage>
        <taxon>Eukaryota</taxon>
        <taxon>Metazoa</taxon>
        <taxon>Ecdysozoa</taxon>
        <taxon>Arthropoda</taxon>
        <taxon>Chelicerata</taxon>
        <taxon>Arachnida</taxon>
        <taxon>Acari</taxon>
        <taxon>Parasitiformes</taxon>
        <taxon>Ixodida</taxon>
        <taxon>Ixodoidea</taxon>
        <taxon>Ixodidae</taxon>
        <taxon>Rhipicephalinae</taxon>
        <taxon>Rhipicephalus</taxon>
        <taxon>Rhipicephalus</taxon>
    </lineage>
</organism>
<accession>A0A9D4T3Q3</accession>
<evidence type="ECO:0000313" key="2">
    <source>
        <dbReference type="Proteomes" id="UP000821837"/>
    </source>
</evidence>
<proteinExistence type="predicted"/>
<dbReference type="PANTHER" id="PTHR10267">
    <property type="entry name" value="DNA POLYMERASE SUBUNIT GAMMA-1"/>
    <property type="match status" value="1"/>
</dbReference>
<sequence length="146" mass="16645">MPGYPAWYRDFCSKPPAKPEDNPDWAPGPYLISTQMRSVPKLLRLKWDGYPVHYDEKHGWGYLVPNVESDGTKLERIPEEGARELWQKILGEKTDSPRLEENADTDIGIEGCSFFRLPHKDGPHKRVGNPLAKDFLPKITDGTLQS</sequence>
<evidence type="ECO:0000313" key="1">
    <source>
        <dbReference type="EMBL" id="KAH7972422.1"/>
    </source>
</evidence>
<evidence type="ECO:0008006" key="3">
    <source>
        <dbReference type="Google" id="ProtNLM"/>
    </source>
</evidence>
<dbReference type="EMBL" id="JABSTV010001247">
    <property type="protein sequence ID" value="KAH7972422.1"/>
    <property type="molecule type" value="Genomic_DNA"/>
</dbReference>
<reference evidence="1" key="2">
    <citation type="submission" date="2021-09" db="EMBL/GenBank/DDBJ databases">
        <authorList>
            <person name="Jia N."/>
            <person name="Wang J."/>
            <person name="Shi W."/>
            <person name="Du L."/>
            <person name="Sun Y."/>
            <person name="Zhan W."/>
            <person name="Jiang J."/>
            <person name="Wang Q."/>
            <person name="Zhang B."/>
            <person name="Ji P."/>
            <person name="Sakyi L.B."/>
            <person name="Cui X."/>
            <person name="Yuan T."/>
            <person name="Jiang B."/>
            <person name="Yang W."/>
            <person name="Lam T.T.-Y."/>
            <person name="Chang Q."/>
            <person name="Ding S."/>
            <person name="Wang X."/>
            <person name="Zhu J."/>
            <person name="Ruan X."/>
            <person name="Zhao L."/>
            <person name="Wei J."/>
            <person name="Que T."/>
            <person name="Du C."/>
            <person name="Cheng J."/>
            <person name="Dai P."/>
            <person name="Han X."/>
            <person name="Huang E."/>
            <person name="Gao Y."/>
            <person name="Liu J."/>
            <person name="Shao H."/>
            <person name="Ye R."/>
            <person name="Li L."/>
            <person name="Wei W."/>
            <person name="Wang X."/>
            <person name="Wang C."/>
            <person name="Huo Q."/>
            <person name="Li W."/>
            <person name="Guo W."/>
            <person name="Chen H."/>
            <person name="Chen S."/>
            <person name="Zhou L."/>
            <person name="Zhou L."/>
            <person name="Ni X."/>
            <person name="Tian J."/>
            <person name="Zhou Y."/>
            <person name="Sheng Y."/>
            <person name="Liu T."/>
            <person name="Pan Y."/>
            <person name="Xia L."/>
            <person name="Li J."/>
            <person name="Zhao F."/>
            <person name="Cao W."/>
        </authorList>
    </citation>
    <scope>NUCLEOTIDE SEQUENCE</scope>
    <source>
        <strain evidence="1">Rsan-2018</strain>
        <tissue evidence="1">Larvae</tissue>
    </source>
</reference>
<dbReference type="GO" id="GO:0005760">
    <property type="term" value="C:gamma DNA polymerase complex"/>
    <property type="evidence" value="ECO:0007669"/>
    <property type="project" value="InterPro"/>
</dbReference>
<dbReference type="GO" id="GO:0003887">
    <property type="term" value="F:DNA-directed DNA polymerase activity"/>
    <property type="evidence" value="ECO:0007669"/>
    <property type="project" value="TreeGrafter"/>
</dbReference>
<comment type="caution">
    <text evidence="1">The sequence shown here is derived from an EMBL/GenBank/DDBJ whole genome shotgun (WGS) entry which is preliminary data.</text>
</comment>
<dbReference type="GO" id="GO:0003677">
    <property type="term" value="F:DNA binding"/>
    <property type="evidence" value="ECO:0007669"/>
    <property type="project" value="InterPro"/>
</dbReference>
<keyword evidence="2" id="KW-1185">Reference proteome</keyword>
<dbReference type="AlphaFoldDB" id="A0A9D4T3Q3"/>